<dbReference type="FunFam" id="2.60.40.10:FF:001402">
    <property type="entry name" value="Matrix remodeling associated 5"/>
    <property type="match status" value="1"/>
</dbReference>
<dbReference type="InterPro" id="IPR003599">
    <property type="entry name" value="Ig_sub"/>
</dbReference>
<keyword evidence="9" id="KW-0472">Membrane</keyword>
<feature type="domain" description="Ig-like" evidence="15">
    <location>
        <begin position="2432"/>
        <end position="2528"/>
    </location>
</feature>
<keyword evidence="7" id="KW-0677">Repeat</keyword>
<sequence length="2819" mass="316282">MKTLIKMYGVNIWMFPAIFLLLRLPQNALSCPQSCACYINSEVHCTFRSLTAVPARIPKHVERINLGFNSIQTVAEDSFTGLAKLEMLLIHSNDVHNIPNGAFKDLISLQVFKMSYNKLKVITSHTFHGLSSLTRLHVDHNKIEFIHPNAFHGLTSLRLIHLEGNLLQQLHANTFCTFNFLDYFRQSTLKHLYLSDNMIQTLPANMIQSMPLLENLYLHGNPWTCDCRLKWLLEWEEQSNGVLKCKKDRAYENGQLCAMCSTPKHLQNQEIQSLKDISCSRPLIYSPDRINSSDTYTDDDENDQPVMEFYKDYLGKVILNMTDEHGKKVNLDCEMKKSPEFNNINWNQPHTEEIEINATFRIDFECPMNRENYEKLWKLIAYYSEVPVKLERELMFTDNPKITYRYKQNPDKDSYYYTGVKSLITAEPEWMIQPVVSLQLNRKMSTAKKVTLSFSTHYSQLIHTKEIQYPKNNWVMIDKKVKTSYVAVTGKACQLICNVKSSETPTIQWGLPDGTIVKTSSSSDNRFSVSAGGHLFINAADAMDSGVYHCIAQVKHEIDILTIRVVVQPPTSQISERNTKVIAKTVGESVTLTCNAVANPDADVSWILPDNVIIDSLANKSNAHLLSNGSLVITQSKLTDSGLYLCVAANQHGADHYNLQLEINKKLSEQSYQLPKIKMRPIIKIPINTRVNVIGDDEGSGEKVEQEETEKYHIVKVGSGKSKGSNLPRVTDDGKKRKDRRKMKQWKDTETETDTERDKGSNIAEGRRKFESRRRINMGNKQIDPNQWANILAKVRGRNVQKSTEAPLQTPTEATTKLTYTTKAPSSILRPPMTTTAELETNLDEISADEEEILILTSSPQVTATHYNHDLDATTDETDDYSKIISEGNQETVTPESYTERTMYSTSTSSDINDLVYSTDEEEINNSFIEWENSDTDSTDTTPGTPTMDLHQMQEYTTTHSHYGQYSEDEVSTQASSKVVESNPDYMESMSEDIPSTPVEDETQSIGVHTFSSTAFEEFTSEDIIYSDNSISWTEQNRLHSPTANDIWTTMGMADNDQTFSTELDVTSQQTVTITPAHVVTTPTIDFQFPNTLFEIATTTDTVIKVFNDSIYSEDYAKLTESQFTNVNKENGDSNNLEHERVQVPTSSSVASVQERISLSSTTTTSTVNTPRPYITTLMPTNGNVYYPRRRPNGKRRFRPNRLRHHQNQVNATTQESIRPFVEQSWVTHSYKQSTTKSPFWQTTTINMPSSVNVHSETKTTKPTWTEPFEIRNPDLKMTSTTSAQQHRKLPFPTTMKTLGLPVAAPATTTESLKTHSTANARNNDLLNTESSTVATKKYQSSTFYVKTSNDPSTSSDRDVFSTTSTTANPLKLYEIYNRKNLKYQSVLPIDTPNVAVVNQLPTTIASPVTFSTMKNTLRDFKYGSHNMPTESEKTHSSASIYDEIRTEMNVNAQDNNLKTTGVNEKLHKERKIIKLIEQATISNSVQTSVPTTSNQLTFTTTQHLIVPFTPTNAGNVFKSTVRESPTQATRIVQVNIPSSRQDELDRFYSSRNKVFPQPKQENFKDISGTKFNNSFLNTTKLHSQSHIQHHAIPPVQYSPSRGTVRTPYIGTLGPKRYLITNKPVHVTNKPGITAYAAQNIQERKSPTIPLSTTSLTTITTTVAPYFRPRPISPGKFNQGHRIPPNYRPFGNNVFTDGKVTMAKIPYQGNPYYINPRFQYRYNRTKPYRFNVMPKPPPSTFAAPITDTKTNPLFSLARTTSSAPLTKATTTREITSLKSPFIYPFSSTTSTYLVPQRLPKPSSTINSFIQSNLKPPISSHEEGSKFKHPNVIQPSITISSQGVKPRITTTGFQQLSVPFETDAILPCNAVGEPKPSISWTKVSTGAVMTAKSKIQRFEVFGNGTLQIQHLQLQDRGQYLCTAQNQHGSDKMIITLTVMSQQPKILLTRYMDVTVYLGDTVTMDCSASGVPTPHISWIFPDRKIMRTVSTTESRVMFYENGTLAIKDITFTDRGIFKCLASNVAGADSLTVRVHISALPPIIQQEKLENISLPQGHSIYIHCSAKGAPLPNIRWVLLDGTHVRPSQLANGNFFVFPNGTLYIRNISQKDTGKYECIAINVVGTARRIVWLDIKKLSLNAKITASSPQKTDVSYGSTLRLDCSAAGDPWPRILWRLPSKRLVDSFFSFDSRIKTFANGTLLVYSVTEKDAGDYLCMARNKLGDDYVVLKVNVMMKPAKIQHKNDINHKVTFGGDLKVDCIATGVPNPEISWSLPDGSMVNNVMQSDDSGSRKRRYGMFNNGTLYFNEVGPKDEGDYTCYAVNQIGQDEMRVSVKVVAEKAIIKNKTYAIINVPYGDVVTVSCQAKGEPLPKITWLTPANKPIPAMSDKYQIYRDGTLLIQKAQRSDSGNYTCLAHNSGGEDKKIVQIQVNVLSPKINGLSDKVTTIRETALKDSRILIDCNAEGIPTPRVMWAFPEGVILPAPYYGNRITVHRNGTLDIKLLRKTDSVQLTCIGRNEGGETRLIVHLTVNEPAEKPKFINDNENIVVAEGQAVNINCSVTGFPEPEISWNLPNGTVLKNGNHLHRIFHKTDGTLHISSAVVSDAGTYHCRAVNTAGHADKLVSLQIGQKPQMKNPYNNLISIINGETLQLHCTTHENLKPHISWTLPNGVVIEGPQHRDRISLLQNGTLVVRDTSVYDRGSYLCKATTQYGSSTMNVPVIVIAYPPRITTSPAPVIYARPGSSVQLNCMSIGIPKAEITWILPDRSQLTALAQSRLYGNKFLHPQGTLVIQQISKRDMGYYKCTAKNILGNDTKTTYIHIY</sequence>
<dbReference type="Pfam" id="PF13855">
    <property type="entry name" value="LRR_8"/>
    <property type="match status" value="1"/>
</dbReference>
<keyword evidence="10" id="KW-1015">Disulfide bond</keyword>
<evidence type="ECO:0000313" key="16">
    <source>
        <dbReference type="Ensembl" id="ENSLLEP00000006696.1"/>
    </source>
</evidence>
<dbReference type="Pfam" id="PF13927">
    <property type="entry name" value="Ig_3"/>
    <property type="match status" value="6"/>
</dbReference>
<evidence type="ECO:0000256" key="4">
    <source>
        <dbReference type="ARBA" id="ARBA00022614"/>
    </source>
</evidence>
<dbReference type="FunFam" id="3.80.10.10:FF:000103">
    <property type="entry name" value="Immunoglobulin superfamily member 10"/>
    <property type="match status" value="1"/>
</dbReference>
<reference evidence="16" key="1">
    <citation type="submission" date="2025-08" db="UniProtKB">
        <authorList>
            <consortium name="Ensembl"/>
        </authorList>
    </citation>
    <scope>IDENTIFICATION</scope>
</reference>
<dbReference type="InterPro" id="IPR003591">
    <property type="entry name" value="Leu-rich_rpt_typical-subtyp"/>
</dbReference>
<evidence type="ECO:0000256" key="10">
    <source>
        <dbReference type="ARBA" id="ARBA00023157"/>
    </source>
</evidence>
<dbReference type="SMART" id="SM00409">
    <property type="entry name" value="IG"/>
    <property type="match status" value="12"/>
</dbReference>
<evidence type="ECO:0000259" key="15">
    <source>
        <dbReference type="PROSITE" id="PS50835"/>
    </source>
</evidence>
<feature type="signal peptide" evidence="14">
    <location>
        <begin position="1"/>
        <end position="30"/>
    </location>
</feature>
<dbReference type="GeneTree" id="ENSGT00940000159942"/>
<keyword evidence="6 14" id="KW-0732">Signal</keyword>
<feature type="domain" description="Ig-like" evidence="15">
    <location>
        <begin position="2138"/>
        <end position="2231"/>
    </location>
</feature>
<evidence type="ECO:0000256" key="9">
    <source>
        <dbReference type="ARBA" id="ARBA00023136"/>
    </source>
</evidence>
<keyword evidence="17" id="KW-1185">Reference proteome</keyword>
<evidence type="ECO:0000256" key="2">
    <source>
        <dbReference type="ARBA" id="ARBA00004613"/>
    </source>
</evidence>
<dbReference type="PANTHER" id="PTHR45842">
    <property type="entry name" value="SYNAPTIC ADHESION-LIKE MOLECULE SALM"/>
    <property type="match status" value="1"/>
</dbReference>
<dbReference type="SUPFAM" id="SSF48726">
    <property type="entry name" value="Immunoglobulin"/>
    <property type="match status" value="12"/>
</dbReference>
<dbReference type="FunFam" id="2.60.40.10:FF:001433">
    <property type="entry name" value="Matrix remodeling associated 5"/>
    <property type="match status" value="1"/>
</dbReference>
<dbReference type="InterPro" id="IPR003598">
    <property type="entry name" value="Ig_sub2"/>
</dbReference>
<dbReference type="FunFam" id="2.60.40.10:FF:001377">
    <property type="entry name" value="Matrix remodeling associated 5"/>
    <property type="match status" value="1"/>
</dbReference>
<evidence type="ECO:0000256" key="3">
    <source>
        <dbReference type="ARBA" id="ARBA00022525"/>
    </source>
</evidence>
<feature type="domain" description="Ig-like" evidence="15">
    <location>
        <begin position="2724"/>
        <end position="2819"/>
    </location>
</feature>
<feature type="compositionally biased region" description="Polar residues" evidence="13">
    <location>
        <begin position="1144"/>
        <end position="1159"/>
    </location>
</feature>
<feature type="domain" description="Ig-like" evidence="15">
    <location>
        <begin position="2628"/>
        <end position="2718"/>
    </location>
</feature>
<dbReference type="InterPro" id="IPR001611">
    <property type="entry name" value="Leu-rich_rpt"/>
</dbReference>
<keyword evidence="5" id="KW-0812">Transmembrane</keyword>
<feature type="domain" description="Ig-like" evidence="15">
    <location>
        <begin position="569"/>
        <end position="664"/>
    </location>
</feature>
<dbReference type="InterPro" id="IPR050467">
    <property type="entry name" value="LRFN"/>
</dbReference>
<feature type="chain" id="PRO_5034236066" evidence="14">
    <location>
        <begin position="31"/>
        <end position="2819"/>
    </location>
</feature>
<feature type="region of interest" description="Disordered" evidence="13">
    <location>
        <begin position="1142"/>
        <end position="1172"/>
    </location>
</feature>
<protein>
    <submittedName>
        <fullName evidence="16">Matrix remodeling associated 5</fullName>
    </submittedName>
</protein>
<gene>
    <name evidence="16" type="primary">MXRA5</name>
</gene>
<evidence type="ECO:0000256" key="14">
    <source>
        <dbReference type="SAM" id="SignalP"/>
    </source>
</evidence>
<evidence type="ECO:0000256" key="7">
    <source>
        <dbReference type="ARBA" id="ARBA00022737"/>
    </source>
</evidence>
<keyword evidence="4" id="KW-0433">Leucine-rich repeat</keyword>
<evidence type="ECO:0000256" key="11">
    <source>
        <dbReference type="ARBA" id="ARBA00023180"/>
    </source>
</evidence>
<keyword evidence="3" id="KW-0964">Secreted</keyword>
<dbReference type="InterPro" id="IPR000483">
    <property type="entry name" value="Cys-rich_flank_reg_C"/>
</dbReference>
<dbReference type="InterPro" id="IPR032675">
    <property type="entry name" value="LRR_dom_sf"/>
</dbReference>
<dbReference type="FunFam" id="2.60.40.10:FF:000076">
    <property type="entry name" value="Leucine-rich repeat and Ig domain-containing 4"/>
    <property type="match status" value="2"/>
</dbReference>
<evidence type="ECO:0000256" key="8">
    <source>
        <dbReference type="ARBA" id="ARBA00022989"/>
    </source>
</evidence>
<dbReference type="PROSITE" id="PS50835">
    <property type="entry name" value="IG_LIKE"/>
    <property type="match status" value="12"/>
</dbReference>
<feature type="domain" description="Ig-like" evidence="15">
    <location>
        <begin position="2534"/>
        <end position="2621"/>
    </location>
</feature>
<dbReference type="FunFam" id="2.60.40.10:FF:000621">
    <property type="entry name" value="Immunoglobulin superfamily member 10"/>
    <property type="match status" value="1"/>
</dbReference>
<organism evidence="16 17">
    <name type="scientific">Leptobrachium leishanense</name>
    <name type="common">Leishan spiny toad</name>
    <dbReference type="NCBI Taxonomy" id="445787"/>
    <lineage>
        <taxon>Eukaryota</taxon>
        <taxon>Metazoa</taxon>
        <taxon>Chordata</taxon>
        <taxon>Craniata</taxon>
        <taxon>Vertebrata</taxon>
        <taxon>Euteleostomi</taxon>
        <taxon>Amphibia</taxon>
        <taxon>Batrachia</taxon>
        <taxon>Anura</taxon>
        <taxon>Pelobatoidea</taxon>
        <taxon>Megophryidae</taxon>
        <taxon>Leptobrachium</taxon>
    </lineage>
</organism>
<feature type="domain" description="Ig-like" evidence="15">
    <location>
        <begin position="2234"/>
        <end position="2330"/>
    </location>
</feature>
<dbReference type="SMART" id="SM00082">
    <property type="entry name" value="LRRCT"/>
    <property type="match status" value="1"/>
</dbReference>
<feature type="domain" description="Ig-like" evidence="15">
    <location>
        <begin position="2038"/>
        <end position="2127"/>
    </location>
</feature>
<evidence type="ECO:0000256" key="1">
    <source>
        <dbReference type="ARBA" id="ARBA00004167"/>
    </source>
</evidence>
<dbReference type="SMART" id="SM00369">
    <property type="entry name" value="LRR_TYP"/>
    <property type="match status" value="6"/>
</dbReference>
<dbReference type="Gene3D" id="2.60.40.10">
    <property type="entry name" value="Immunoglobulins"/>
    <property type="match status" value="12"/>
</dbReference>
<dbReference type="SMART" id="SM00408">
    <property type="entry name" value="IGc2"/>
    <property type="match status" value="12"/>
</dbReference>
<evidence type="ECO:0000256" key="5">
    <source>
        <dbReference type="ARBA" id="ARBA00022692"/>
    </source>
</evidence>
<dbReference type="SMART" id="SM00013">
    <property type="entry name" value="LRRNT"/>
    <property type="match status" value="1"/>
</dbReference>
<keyword evidence="11" id="KW-0325">Glycoprotein</keyword>
<keyword evidence="8" id="KW-1133">Transmembrane helix</keyword>
<dbReference type="Pfam" id="PF07679">
    <property type="entry name" value="I-set"/>
    <property type="match status" value="6"/>
</dbReference>
<dbReference type="InterPro" id="IPR000372">
    <property type="entry name" value="LRRNT"/>
</dbReference>
<proteinExistence type="predicted"/>
<dbReference type="FunFam" id="2.60.40.10:FF:000032">
    <property type="entry name" value="palladin isoform X1"/>
    <property type="match status" value="1"/>
</dbReference>
<dbReference type="InterPro" id="IPR013783">
    <property type="entry name" value="Ig-like_fold"/>
</dbReference>
<feature type="compositionally biased region" description="Basic and acidic residues" evidence="13">
    <location>
        <begin position="700"/>
        <end position="713"/>
    </location>
</feature>
<feature type="domain" description="Ig-like" evidence="15">
    <location>
        <begin position="1942"/>
        <end position="2035"/>
    </location>
</feature>
<dbReference type="InterPro" id="IPR007110">
    <property type="entry name" value="Ig-like_dom"/>
</dbReference>
<dbReference type="FunFam" id="2.60.40.10:FF:000063">
    <property type="entry name" value="neural cell adhesion molecule L1"/>
    <property type="match status" value="1"/>
</dbReference>
<feature type="compositionally biased region" description="Basic and acidic residues" evidence="13">
    <location>
        <begin position="745"/>
        <end position="769"/>
    </location>
</feature>
<dbReference type="PANTHER" id="PTHR45842:SF4">
    <property type="entry name" value="MATRIX-REMODELING-ASSOCIATED PROTEIN 5"/>
    <property type="match status" value="1"/>
</dbReference>
<feature type="domain" description="Ig-like" evidence="15">
    <location>
        <begin position="1845"/>
        <end position="1936"/>
    </location>
</feature>
<feature type="domain" description="Ig-like" evidence="15">
    <location>
        <begin position="470"/>
        <end position="561"/>
    </location>
</feature>
<evidence type="ECO:0000256" key="13">
    <source>
        <dbReference type="SAM" id="MobiDB-lite"/>
    </source>
</evidence>
<evidence type="ECO:0000256" key="12">
    <source>
        <dbReference type="ARBA" id="ARBA00023319"/>
    </source>
</evidence>
<name>A0A8C5M088_9ANUR</name>
<evidence type="ECO:0000256" key="6">
    <source>
        <dbReference type="ARBA" id="ARBA00022729"/>
    </source>
</evidence>
<dbReference type="Ensembl" id="ENSLLET00000006969.1">
    <property type="protein sequence ID" value="ENSLLEP00000006696.1"/>
    <property type="gene ID" value="ENSLLEG00000004212.1"/>
</dbReference>
<keyword evidence="12" id="KW-0393">Immunoglobulin domain</keyword>
<accession>A0A8C5M088</accession>
<reference evidence="16" key="2">
    <citation type="submission" date="2025-09" db="UniProtKB">
        <authorList>
            <consortium name="Ensembl"/>
        </authorList>
    </citation>
    <scope>IDENTIFICATION</scope>
</reference>
<evidence type="ECO:0000313" key="17">
    <source>
        <dbReference type="Proteomes" id="UP000694569"/>
    </source>
</evidence>
<dbReference type="SUPFAM" id="SSF52058">
    <property type="entry name" value="L domain-like"/>
    <property type="match status" value="1"/>
</dbReference>
<dbReference type="FunFam" id="2.60.40.10:FF:000537">
    <property type="entry name" value="immunoglobulin superfamily member 10"/>
    <property type="match status" value="1"/>
</dbReference>
<dbReference type="Gene3D" id="3.80.10.10">
    <property type="entry name" value="Ribonuclease Inhibitor"/>
    <property type="match status" value="2"/>
</dbReference>
<dbReference type="OrthoDB" id="676979at2759"/>
<dbReference type="InterPro" id="IPR013098">
    <property type="entry name" value="Ig_I-set"/>
</dbReference>
<dbReference type="Proteomes" id="UP000694569">
    <property type="component" value="Unplaced"/>
</dbReference>
<comment type="subcellular location">
    <subcellularLocation>
        <location evidence="1">Membrane</location>
        <topology evidence="1">Single-pass membrane protein</topology>
    </subcellularLocation>
    <subcellularLocation>
        <location evidence="2">Secreted</location>
    </subcellularLocation>
</comment>
<dbReference type="InterPro" id="IPR036179">
    <property type="entry name" value="Ig-like_dom_sf"/>
</dbReference>
<dbReference type="CDD" id="cd00096">
    <property type="entry name" value="Ig"/>
    <property type="match status" value="3"/>
</dbReference>
<dbReference type="FunFam" id="2.60.40.10:FF:001306">
    <property type="entry name" value="Matrix remodeling associated 5"/>
    <property type="match status" value="1"/>
</dbReference>
<dbReference type="GO" id="GO:0005576">
    <property type="term" value="C:extracellular region"/>
    <property type="evidence" value="ECO:0007669"/>
    <property type="project" value="UniProtKB-SubCell"/>
</dbReference>
<dbReference type="GO" id="GO:0016020">
    <property type="term" value="C:membrane"/>
    <property type="evidence" value="ECO:0007669"/>
    <property type="project" value="UniProtKB-SubCell"/>
</dbReference>
<feature type="region of interest" description="Disordered" evidence="13">
    <location>
        <begin position="698"/>
        <end position="771"/>
    </location>
</feature>
<feature type="domain" description="Ig-like" evidence="15">
    <location>
        <begin position="2353"/>
        <end position="2424"/>
    </location>
</feature>